<evidence type="ECO:0000313" key="2">
    <source>
        <dbReference type="EMBL" id="KCZ98307.1"/>
    </source>
</evidence>
<reference evidence="2 3" key="1">
    <citation type="journal article" date="2014" name="Antonie Van Leeuwenhoek">
        <title>Hyphomonas beringensis sp. nov. and Hyphomonas chukchiensis sp. nov., isolated from surface seawater of the Bering Sea and Chukchi Sea.</title>
        <authorList>
            <person name="Li C."/>
            <person name="Lai Q."/>
            <person name="Li G."/>
            <person name="Dong C."/>
            <person name="Wang J."/>
            <person name="Liao Y."/>
            <person name="Shao Z."/>
        </authorList>
    </citation>
    <scope>NUCLEOTIDE SEQUENCE [LARGE SCALE GENOMIC DNA]</scope>
    <source>
        <strain evidence="2 3">PS728</strain>
    </source>
</reference>
<organism evidence="2 3">
    <name type="scientific">Hyphomonas polymorpha PS728</name>
    <dbReference type="NCBI Taxonomy" id="1280954"/>
    <lineage>
        <taxon>Bacteria</taxon>
        <taxon>Pseudomonadati</taxon>
        <taxon>Pseudomonadota</taxon>
        <taxon>Alphaproteobacteria</taxon>
        <taxon>Hyphomonadales</taxon>
        <taxon>Hyphomonadaceae</taxon>
        <taxon>Hyphomonas</taxon>
    </lineage>
</organism>
<dbReference type="STRING" id="1280954.HPO_10397"/>
<comment type="caution">
    <text evidence="2">The sequence shown here is derived from an EMBL/GenBank/DDBJ whole genome shotgun (WGS) entry which is preliminary data.</text>
</comment>
<sequence>MKFWTALALAAALAPMLGACATPRTTAPVSQDMLAYSNEIATAQQRQLLLNIVKLRYNDPVSFVEVQTLTTEDFSGRSGGIATALGLDDGPFNEVLAGDFGMQRSQTPTAVYNVLRGGAYAQQLLQPVSPESIFLLSQSGWSVERLMLCCVARIGDVDNARSAAGPTPEILPDNSAFRELARLMRRLQLSGDLLVQVMNDDEDKAARVVVTWHTGSEDGEALARLFKDHSAAAEFTVEDGLYSAELATRSTRKGDSPLRGRSVLGMMATLSHAVDIPPEHSDLVIPLNGPARAPTPCTPVGVWTHVIGDYFGVSWSREMPATASVAVPYRGVWFYIDDTCKSAKSTLDLIGHLYALQAGLSDTGKRDTLLLIGG</sequence>
<keyword evidence="2" id="KW-0449">Lipoprotein</keyword>
<evidence type="ECO:0000256" key="1">
    <source>
        <dbReference type="SAM" id="SignalP"/>
    </source>
</evidence>
<dbReference type="PROSITE" id="PS51257">
    <property type="entry name" value="PROKAR_LIPOPROTEIN"/>
    <property type="match status" value="1"/>
</dbReference>
<dbReference type="eggNOG" id="ENOG50308MT">
    <property type="taxonomic scope" value="Bacteria"/>
</dbReference>
<keyword evidence="1" id="KW-0732">Signal</keyword>
<evidence type="ECO:0000313" key="3">
    <source>
        <dbReference type="Proteomes" id="UP000027100"/>
    </source>
</evidence>
<dbReference type="PATRIC" id="fig|1280954.3.peg.2106"/>
<protein>
    <submittedName>
        <fullName evidence="2">Putative lipoprotein</fullName>
    </submittedName>
</protein>
<feature type="signal peptide" evidence="1">
    <location>
        <begin position="1"/>
        <end position="21"/>
    </location>
</feature>
<accession>A0A062VJR0</accession>
<keyword evidence="3" id="KW-1185">Reference proteome</keyword>
<proteinExistence type="predicted"/>
<gene>
    <name evidence="2" type="ORF">HPO_10397</name>
</gene>
<dbReference type="RefSeq" id="WP_157532772.1">
    <property type="nucleotide sequence ID" value="NZ_ARYM01000011.1"/>
</dbReference>
<feature type="chain" id="PRO_5001615746" evidence="1">
    <location>
        <begin position="22"/>
        <end position="374"/>
    </location>
</feature>
<dbReference type="EMBL" id="ARYM01000011">
    <property type="protein sequence ID" value="KCZ98307.1"/>
    <property type="molecule type" value="Genomic_DNA"/>
</dbReference>
<dbReference type="AlphaFoldDB" id="A0A062VJR0"/>
<dbReference type="Proteomes" id="UP000027100">
    <property type="component" value="Unassembled WGS sequence"/>
</dbReference>
<dbReference type="OrthoDB" id="282364at2"/>
<name>A0A062VJR0_9PROT</name>